<dbReference type="GO" id="GO:0006302">
    <property type="term" value="P:double-strand break repair"/>
    <property type="evidence" value="ECO:0007669"/>
    <property type="project" value="InterPro"/>
</dbReference>
<dbReference type="GO" id="GO:0000731">
    <property type="term" value="P:DNA synthesis involved in DNA repair"/>
    <property type="evidence" value="ECO:0007669"/>
    <property type="project" value="TreeGrafter"/>
</dbReference>
<dbReference type="EMBL" id="LAZR01000129">
    <property type="protein sequence ID" value="KKN88302.1"/>
    <property type="molecule type" value="Genomic_DNA"/>
</dbReference>
<dbReference type="SUPFAM" id="SSF52540">
    <property type="entry name" value="P-loop containing nucleoside triphosphate hydrolases"/>
    <property type="match status" value="1"/>
</dbReference>
<dbReference type="Gene3D" id="3.40.50.300">
    <property type="entry name" value="P-loop containing nucleotide triphosphate hydrolases"/>
    <property type="match status" value="1"/>
</dbReference>
<dbReference type="InterPro" id="IPR038729">
    <property type="entry name" value="Rad50/SbcC_AAA"/>
</dbReference>
<feature type="domain" description="Rad50/SbcC-type AAA" evidence="2">
    <location>
        <begin position="4"/>
        <end position="200"/>
    </location>
</feature>
<dbReference type="AlphaFoldDB" id="A0A0F9ULJ2"/>
<gene>
    <name evidence="3" type="ORF">LCGC14_0248640</name>
</gene>
<evidence type="ECO:0000313" key="3">
    <source>
        <dbReference type="EMBL" id="KKN88302.1"/>
    </source>
</evidence>
<name>A0A0F9ULJ2_9ZZZZ</name>
<evidence type="ECO:0000256" key="1">
    <source>
        <dbReference type="SAM" id="Coils"/>
    </source>
</evidence>
<dbReference type="Pfam" id="PF13476">
    <property type="entry name" value="AAA_23"/>
    <property type="match status" value="1"/>
</dbReference>
<dbReference type="PANTHER" id="PTHR32182">
    <property type="entry name" value="DNA REPLICATION AND REPAIR PROTEIN RECF"/>
    <property type="match status" value="1"/>
</dbReference>
<dbReference type="PANTHER" id="PTHR32182:SF22">
    <property type="entry name" value="ATP-DEPENDENT ENDONUCLEASE, OLD FAMILY-RELATED"/>
    <property type="match status" value="1"/>
</dbReference>
<keyword evidence="1" id="KW-0175">Coiled coil</keyword>
<evidence type="ECO:0000259" key="2">
    <source>
        <dbReference type="Pfam" id="PF13476"/>
    </source>
</evidence>
<feature type="coiled-coil region" evidence="1">
    <location>
        <begin position="155"/>
        <end position="202"/>
    </location>
</feature>
<dbReference type="InterPro" id="IPR027417">
    <property type="entry name" value="P-loop_NTPase"/>
</dbReference>
<proteinExistence type="predicted"/>
<dbReference type="GO" id="GO:0016887">
    <property type="term" value="F:ATP hydrolysis activity"/>
    <property type="evidence" value="ECO:0007669"/>
    <property type="project" value="InterPro"/>
</dbReference>
<organism evidence="3">
    <name type="scientific">marine sediment metagenome</name>
    <dbReference type="NCBI Taxonomy" id="412755"/>
    <lineage>
        <taxon>unclassified sequences</taxon>
        <taxon>metagenomes</taxon>
        <taxon>ecological metagenomes</taxon>
    </lineage>
</organism>
<protein>
    <recommendedName>
        <fullName evidence="2">Rad50/SbcC-type AAA domain-containing protein</fullName>
    </recommendedName>
</protein>
<comment type="caution">
    <text evidence="3">The sequence shown here is derived from an EMBL/GenBank/DDBJ whole genome shotgun (WGS) entry which is preliminary data.</text>
</comment>
<accession>A0A0F9ULJ2</accession>
<sequence length="338" mass="37710">MITKIGIRNFQCHRSLTIDLDEFVTVIVGPSDSGKSAIIRAIRWLCLNQPSGDSFICDGTDSVTARMKVDGRTVTRHRDKSDNLYKLGKDEFKSFGSSVPAPIERLLNIGPVNFQQQHDPPYWLSNSAGQVSRELNAIVNLEVIDSVLSAVAKQITKSRNEVGFIEERLSKAETEVKDTEWAEDAESDLKRLDKARSEHARQVVRVAHFRDVVEEAIERRETHQQASKQASALRTVVSAGKMLRKLGKRRKGLDELLGQIASKEVIEAPDITRLGGLKEICKTRSQAAVGLASLLIDIQECHEKVNWKKSDYVAAKDRLRKETDGKCPICGSSYKGDL</sequence>
<reference evidence="3" key="1">
    <citation type="journal article" date="2015" name="Nature">
        <title>Complex archaea that bridge the gap between prokaryotes and eukaryotes.</title>
        <authorList>
            <person name="Spang A."/>
            <person name="Saw J.H."/>
            <person name="Jorgensen S.L."/>
            <person name="Zaremba-Niedzwiedzka K."/>
            <person name="Martijn J."/>
            <person name="Lind A.E."/>
            <person name="van Eijk R."/>
            <person name="Schleper C."/>
            <person name="Guy L."/>
            <person name="Ettema T.J."/>
        </authorList>
    </citation>
    <scope>NUCLEOTIDE SEQUENCE</scope>
</reference>